<dbReference type="Proteomes" id="UP000218810">
    <property type="component" value="Unassembled WGS sequence"/>
</dbReference>
<dbReference type="Pfam" id="PF10604">
    <property type="entry name" value="Polyketide_cyc2"/>
    <property type="match status" value="1"/>
</dbReference>
<evidence type="ECO:0000313" key="1">
    <source>
        <dbReference type="EMBL" id="PAY24198.1"/>
    </source>
</evidence>
<accession>A0A2A2WSN2</accession>
<name>A0A2A2WSN2_9ACTN</name>
<gene>
    <name evidence="1" type="ORF">CEY15_04180</name>
</gene>
<dbReference type="InterPro" id="IPR019587">
    <property type="entry name" value="Polyketide_cyclase/dehydratase"/>
</dbReference>
<dbReference type="RefSeq" id="WP_095717431.1">
    <property type="nucleotide sequence ID" value="NZ_NTGA01000007.1"/>
</dbReference>
<protein>
    <submittedName>
        <fullName evidence="1">Cyclase</fullName>
    </submittedName>
</protein>
<dbReference type="AlphaFoldDB" id="A0A2A2WSN2"/>
<dbReference type="OrthoDB" id="4618973at2"/>
<sequence length="158" mass="17521">MSPESAPVDTIESSIEIDAPPARVWEVVSEVRNAPQWSTQAYKVVALGGRTTAGTRALNINRRGPLFWPTTSRVVEFEPGRRFANRITENTTVWVFELEPLPGGGTRLTERREVPSGLTFISTFLTEKLFGGQPSFTKEMDRGVSTSLKRIKALVEQG</sequence>
<dbReference type="CDD" id="cd07812">
    <property type="entry name" value="SRPBCC"/>
    <property type="match status" value="1"/>
</dbReference>
<comment type="caution">
    <text evidence="1">The sequence shown here is derived from an EMBL/GenBank/DDBJ whole genome shotgun (WGS) entry which is preliminary data.</text>
</comment>
<dbReference type="InterPro" id="IPR023393">
    <property type="entry name" value="START-like_dom_sf"/>
</dbReference>
<dbReference type="Gene3D" id="3.30.530.20">
    <property type="match status" value="1"/>
</dbReference>
<dbReference type="EMBL" id="NTGA01000007">
    <property type="protein sequence ID" value="PAY24198.1"/>
    <property type="molecule type" value="Genomic_DNA"/>
</dbReference>
<keyword evidence="2" id="KW-1185">Reference proteome</keyword>
<evidence type="ECO:0000313" key="2">
    <source>
        <dbReference type="Proteomes" id="UP000218810"/>
    </source>
</evidence>
<organism evidence="1 2">
    <name type="scientific">Dietzia natronolimnaea</name>
    <dbReference type="NCBI Taxonomy" id="161920"/>
    <lineage>
        <taxon>Bacteria</taxon>
        <taxon>Bacillati</taxon>
        <taxon>Actinomycetota</taxon>
        <taxon>Actinomycetes</taxon>
        <taxon>Mycobacteriales</taxon>
        <taxon>Dietziaceae</taxon>
        <taxon>Dietzia</taxon>
    </lineage>
</organism>
<proteinExistence type="predicted"/>
<dbReference type="SUPFAM" id="SSF55961">
    <property type="entry name" value="Bet v1-like"/>
    <property type="match status" value="1"/>
</dbReference>
<reference evidence="2" key="1">
    <citation type="submission" date="2017-09" db="EMBL/GenBank/DDBJ databases">
        <authorList>
            <person name="Zhang Y."/>
            <person name="Huang X."/>
            <person name="Liu J."/>
            <person name="Lu L."/>
            <person name="Peng K."/>
        </authorList>
    </citation>
    <scope>NUCLEOTIDE SEQUENCE [LARGE SCALE GENOMIC DNA]</scope>
    <source>
        <strain evidence="2">S-XJ-1</strain>
    </source>
</reference>